<name>A0ABD4E0E9_9BURK</name>
<evidence type="ECO:0000256" key="1">
    <source>
        <dbReference type="SAM" id="MobiDB-lite"/>
    </source>
</evidence>
<dbReference type="AlphaFoldDB" id="A0ABD4E0E9"/>
<reference evidence="2 3" key="1">
    <citation type="submission" date="2015-11" db="EMBL/GenBank/DDBJ databases">
        <title>Expanding the genomic diversity of Burkholderia species for the development of highly accurate diagnostics.</title>
        <authorList>
            <person name="Sahl J."/>
            <person name="Keim P."/>
            <person name="Wagner D."/>
        </authorList>
    </citation>
    <scope>NUCLEOTIDE SEQUENCE [LARGE SCALE GENOMIC DNA]</scope>
    <source>
        <strain evidence="2 3">MSMB1585WGS</strain>
    </source>
</reference>
<gene>
    <name evidence="2" type="ORF">WJ68_16080</name>
</gene>
<dbReference type="RefSeq" id="WP_060040257.1">
    <property type="nucleotide sequence ID" value="NZ_LPAD01000071.1"/>
</dbReference>
<comment type="caution">
    <text evidence="2">The sequence shown here is derived from an EMBL/GenBank/DDBJ whole genome shotgun (WGS) entry which is preliminary data.</text>
</comment>
<feature type="region of interest" description="Disordered" evidence="1">
    <location>
        <begin position="221"/>
        <end position="249"/>
    </location>
</feature>
<organism evidence="2 3">
    <name type="scientific">Burkholderia ubonensis</name>
    <dbReference type="NCBI Taxonomy" id="101571"/>
    <lineage>
        <taxon>Bacteria</taxon>
        <taxon>Pseudomonadati</taxon>
        <taxon>Pseudomonadota</taxon>
        <taxon>Betaproteobacteria</taxon>
        <taxon>Burkholderiales</taxon>
        <taxon>Burkholderiaceae</taxon>
        <taxon>Burkholderia</taxon>
        <taxon>Burkholderia cepacia complex</taxon>
    </lineage>
</organism>
<protein>
    <submittedName>
        <fullName evidence="2">Uncharacterized protein</fullName>
    </submittedName>
</protein>
<proteinExistence type="predicted"/>
<dbReference type="Proteomes" id="UP000057910">
    <property type="component" value="Unassembled WGS sequence"/>
</dbReference>
<evidence type="ECO:0000313" key="2">
    <source>
        <dbReference type="EMBL" id="KVN83432.1"/>
    </source>
</evidence>
<dbReference type="EMBL" id="LPAD01000071">
    <property type="protein sequence ID" value="KVN83432.1"/>
    <property type="molecule type" value="Genomic_DNA"/>
</dbReference>
<sequence length="249" mass="26116">MNLETHFDRACEYAGLPFVPSINEAARLSLARVSQTTHARAARVIERCRFHVTGYVLSDVWDLRKAIVEDGAVRWIPNREDFTRVMAWQDTKGPNTPPDEAMGDALLGTATQAVSVPPVAPAAPSRPVLTAPPTANLLESTEAALGTLARELGCVKNEEIPHNAGWFVPGKAHAYASAYDAIQGLVASLKNGGTVYEPPAAVTGGLVAGGEAAAREVALAGEVTGNRSTAGKKKAAPEPTGEPVQGGLF</sequence>
<accession>A0ABD4E0E9</accession>
<evidence type="ECO:0000313" key="3">
    <source>
        <dbReference type="Proteomes" id="UP000057910"/>
    </source>
</evidence>